<dbReference type="Proteomes" id="UP001596317">
    <property type="component" value="Unassembled WGS sequence"/>
</dbReference>
<sequence>MYFPTRAARMYRQVSAQDVQAAAGYLSTQQMAVVGIGMGEAELAELLEVVA</sequence>
<keyword evidence="2" id="KW-1185">Reference proteome</keyword>
<name>A0ABW1ZS56_9DEIO</name>
<proteinExistence type="predicted"/>
<organism evidence="1 2">
    <name type="scientific">Deinococcus multiflagellatus</name>
    <dbReference type="NCBI Taxonomy" id="1656887"/>
    <lineage>
        <taxon>Bacteria</taxon>
        <taxon>Thermotogati</taxon>
        <taxon>Deinococcota</taxon>
        <taxon>Deinococci</taxon>
        <taxon>Deinococcales</taxon>
        <taxon>Deinococcaceae</taxon>
        <taxon>Deinococcus</taxon>
    </lineage>
</organism>
<evidence type="ECO:0000313" key="2">
    <source>
        <dbReference type="Proteomes" id="UP001596317"/>
    </source>
</evidence>
<protein>
    <submittedName>
        <fullName evidence="1">Uncharacterized protein</fullName>
    </submittedName>
</protein>
<dbReference type="RefSeq" id="WP_380059139.1">
    <property type="nucleotide sequence ID" value="NZ_JBHSWB010000003.1"/>
</dbReference>
<dbReference type="EMBL" id="JBHSWB010000003">
    <property type="protein sequence ID" value="MFC6663338.1"/>
    <property type="molecule type" value="Genomic_DNA"/>
</dbReference>
<accession>A0ABW1ZS56</accession>
<comment type="caution">
    <text evidence="1">The sequence shown here is derived from an EMBL/GenBank/DDBJ whole genome shotgun (WGS) entry which is preliminary data.</text>
</comment>
<reference evidence="2" key="1">
    <citation type="journal article" date="2019" name="Int. J. Syst. Evol. Microbiol.">
        <title>The Global Catalogue of Microorganisms (GCM) 10K type strain sequencing project: providing services to taxonomists for standard genome sequencing and annotation.</title>
        <authorList>
            <consortium name="The Broad Institute Genomics Platform"/>
            <consortium name="The Broad Institute Genome Sequencing Center for Infectious Disease"/>
            <person name="Wu L."/>
            <person name="Ma J."/>
        </authorList>
    </citation>
    <scope>NUCLEOTIDE SEQUENCE [LARGE SCALE GENOMIC DNA]</scope>
    <source>
        <strain evidence="2">CCUG 63830</strain>
    </source>
</reference>
<evidence type="ECO:0000313" key="1">
    <source>
        <dbReference type="EMBL" id="MFC6663338.1"/>
    </source>
</evidence>
<gene>
    <name evidence="1" type="ORF">ACFP90_25205</name>
</gene>